<dbReference type="EMBL" id="NWTC01000009">
    <property type="protein sequence ID" value="PDT47323.1"/>
    <property type="molecule type" value="Genomic_DNA"/>
</dbReference>
<dbReference type="RefSeq" id="WP_097586930.1">
    <property type="nucleotide sequence ID" value="NZ_NWTC01000009.1"/>
</dbReference>
<evidence type="ECO:0000313" key="2">
    <source>
        <dbReference type="Proteomes" id="UP000220353"/>
    </source>
</evidence>
<reference evidence="1 2" key="1">
    <citation type="submission" date="2017-09" db="EMBL/GenBank/DDBJ databases">
        <title>Comparative genomics of rhizobia isolated from Phaseolus vulgaris in China.</title>
        <authorList>
            <person name="Tong W."/>
        </authorList>
    </citation>
    <scope>NUCLEOTIDE SEQUENCE [LARGE SCALE GENOMIC DNA]</scope>
    <source>
        <strain evidence="1 2">PCH1</strain>
    </source>
</reference>
<protein>
    <submittedName>
        <fullName evidence="1">Uncharacterized protein</fullName>
    </submittedName>
</protein>
<gene>
    <name evidence="1" type="ORF">CO661_14165</name>
</gene>
<name>A0A2A6LXG2_RHIFR</name>
<comment type="caution">
    <text evidence="1">The sequence shown here is derived from an EMBL/GenBank/DDBJ whole genome shotgun (WGS) entry which is preliminary data.</text>
</comment>
<evidence type="ECO:0000313" key="1">
    <source>
        <dbReference type="EMBL" id="PDT47323.1"/>
    </source>
</evidence>
<dbReference type="Proteomes" id="UP000220353">
    <property type="component" value="Unassembled WGS sequence"/>
</dbReference>
<accession>A0A2A6LXG2</accession>
<organism evidence="1 2">
    <name type="scientific">Rhizobium fredii</name>
    <name type="common">Sinorhizobium fredii</name>
    <dbReference type="NCBI Taxonomy" id="380"/>
    <lineage>
        <taxon>Bacteria</taxon>
        <taxon>Pseudomonadati</taxon>
        <taxon>Pseudomonadota</taxon>
        <taxon>Alphaproteobacteria</taxon>
        <taxon>Hyphomicrobiales</taxon>
        <taxon>Rhizobiaceae</taxon>
        <taxon>Sinorhizobium/Ensifer group</taxon>
        <taxon>Sinorhizobium</taxon>
    </lineage>
</organism>
<dbReference type="AlphaFoldDB" id="A0A2A6LXG2"/>
<sequence length="145" mass="14777">MPASTLTFYQDFKEQLGKGVHNLSTATLKVAFTNTAPNVATHTVLADITQLSTGGGYTGGAGGGLALDSVTYTESGGTGTLAAADEVFTASGGPVGPFRYAVLYNDSTTSPADALIGYWDYGSSITVADTETFTLDFGASLLTIA</sequence>
<proteinExistence type="predicted"/>